<organism evidence="2 3">
    <name type="scientific">Decorospora gaudefroyi</name>
    <dbReference type="NCBI Taxonomy" id="184978"/>
    <lineage>
        <taxon>Eukaryota</taxon>
        <taxon>Fungi</taxon>
        <taxon>Dikarya</taxon>
        <taxon>Ascomycota</taxon>
        <taxon>Pezizomycotina</taxon>
        <taxon>Dothideomycetes</taxon>
        <taxon>Pleosporomycetidae</taxon>
        <taxon>Pleosporales</taxon>
        <taxon>Pleosporineae</taxon>
        <taxon>Pleosporaceae</taxon>
        <taxon>Decorospora</taxon>
    </lineage>
</organism>
<dbReference type="EMBL" id="ML975313">
    <property type="protein sequence ID" value="KAF1833728.1"/>
    <property type="molecule type" value="Genomic_DNA"/>
</dbReference>
<evidence type="ECO:0000313" key="3">
    <source>
        <dbReference type="Proteomes" id="UP000800040"/>
    </source>
</evidence>
<reference evidence="2" key="1">
    <citation type="submission" date="2020-01" db="EMBL/GenBank/DDBJ databases">
        <authorList>
            <consortium name="DOE Joint Genome Institute"/>
            <person name="Haridas S."/>
            <person name="Albert R."/>
            <person name="Binder M."/>
            <person name="Bloem J."/>
            <person name="Labutti K."/>
            <person name="Salamov A."/>
            <person name="Andreopoulos B."/>
            <person name="Baker S.E."/>
            <person name="Barry K."/>
            <person name="Bills G."/>
            <person name="Bluhm B.H."/>
            <person name="Cannon C."/>
            <person name="Castanera R."/>
            <person name="Culley D.E."/>
            <person name="Daum C."/>
            <person name="Ezra D."/>
            <person name="Gonzalez J.B."/>
            <person name="Henrissat B."/>
            <person name="Kuo A."/>
            <person name="Liang C."/>
            <person name="Lipzen A."/>
            <person name="Lutzoni F."/>
            <person name="Magnuson J."/>
            <person name="Mondo S."/>
            <person name="Nolan M."/>
            <person name="Ohm R."/>
            <person name="Pangilinan J."/>
            <person name="Park H.-J."/>
            <person name="Ramirez L."/>
            <person name="Alfaro M."/>
            <person name="Sun H."/>
            <person name="Tritt A."/>
            <person name="Yoshinaga Y."/>
            <person name="Zwiers L.-H."/>
            <person name="Turgeon B.G."/>
            <person name="Goodwin S.B."/>
            <person name="Spatafora J.W."/>
            <person name="Crous P.W."/>
            <person name="Grigoriev I.V."/>
        </authorList>
    </citation>
    <scope>NUCLEOTIDE SEQUENCE</scope>
    <source>
        <strain evidence="2">P77</strain>
    </source>
</reference>
<feature type="compositionally biased region" description="Polar residues" evidence="1">
    <location>
        <begin position="296"/>
        <end position="316"/>
    </location>
</feature>
<feature type="region of interest" description="Disordered" evidence="1">
    <location>
        <begin position="27"/>
        <end position="55"/>
    </location>
</feature>
<dbReference type="AlphaFoldDB" id="A0A6A5K8S3"/>
<keyword evidence="3" id="KW-1185">Reference proteome</keyword>
<feature type="region of interest" description="Disordered" evidence="1">
    <location>
        <begin position="561"/>
        <end position="587"/>
    </location>
</feature>
<name>A0A6A5K8S3_9PLEO</name>
<evidence type="ECO:0000313" key="2">
    <source>
        <dbReference type="EMBL" id="KAF1833728.1"/>
    </source>
</evidence>
<feature type="compositionally biased region" description="Low complexity" evidence="1">
    <location>
        <begin position="471"/>
        <end position="489"/>
    </location>
</feature>
<feature type="compositionally biased region" description="Basic and acidic residues" evidence="1">
    <location>
        <begin position="274"/>
        <end position="286"/>
    </location>
</feature>
<accession>A0A6A5K8S3</accession>
<feature type="region of interest" description="Disordered" evidence="1">
    <location>
        <begin position="696"/>
        <end position="776"/>
    </location>
</feature>
<dbReference type="OrthoDB" id="3937309at2759"/>
<feature type="compositionally biased region" description="Polar residues" evidence="1">
    <location>
        <begin position="173"/>
        <end position="192"/>
    </location>
</feature>
<feature type="compositionally biased region" description="Pro residues" evidence="1">
    <location>
        <begin position="329"/>
        <end position="338"/>
    </location>
</feature>
<feature type="compositionally biased region" description="Polar residues" evidence="1">
    <location>
        <begin position="508"/>
        <end position="522"/>
    </location>
</feature>
<feature type="region of interest" description="Disordered" evidence="1">
    <location>
        <begin position="451"/>
        <end position="526"/>
    </location>
</feature>
<feature type="region of interest" description="Disordered" evidence="1">
    <location>
        <begin position="101"/>
        <end position="254"/>
    </location>
</feature>
<feature type="compositionally biased region" description="Low complexity" evidence="1">
    <location>
        <begin position="792"/>
        <end position="819"/>
    </location>
</feature>
<evidence type="ECO:0000256" key="1">
    <source>
        <dbReference type="SAM" id="MobiDB-lite"/>
    </source>
</evidence>
<feature type="compositionally biased region" description="Basic and acidic residues" evidence="1">
    <location>
        <begin position="825"/>
        <end position="862"/>
    </location>
</feature>
<protein>
    <submittedName>
        <fullName evidence="2">Uncharacterized protein</fullName>
    </submittedName>
</protein>
<gene>
    <name evidence="2" type="ORF">BDW02DRAFT_369742</name>
</gene>
<feature type="region of interest" description="Disordered" evidence="1">
    <location>
        <begin position="625"/>
        <end position="668"/>
    </location>
</feature>
<feature type="region of interest" description="Disordered" evidence="1">
    <location>
        <begin position="792"/>
        <end position="878"/>
    </location>
</feature>
<sequence length="878" mass="96682">MLRLRPSELTLTPDHVEETFCRLAHRQSSRAGTTLPPLPIPIEPSGRGILRRGPQRSTRDVITALGDIPILQPHQAVFTSVDEDAHDSSDHRAQSLINDTHTAADSTPSPHGRHGPAARVFTSPTPRMHLPFRPRRDRQDPSMQSPQDEQPVRGPRTPPIGSARHSISDPATRRTSITNPNEHSERSPSASSVDGVPGLRGGGDATNKDRLCNIAYDTPHAPSPLHQMQRLSSPPRQEPSGDPTKSPTSPHEERPMLFLQGYVRDTPRGEVYDFHAARLPRTEPHRRSVRPAPITRSLSSGAAPSFHLASQTQATFGPSPGHAFGTLPVPGPPRPPRGPRYGSSRFHSQHLYSPVSSNCYYPSTDFPQLDQMNEGSRQNSREVRERMSQIQQRQAQFQLQVQARVRQTSSEASAISAGYSYYGSLASGSRYPSSQQSAQDQFSRLQLDEGAPSRENNHVTQPANPFLDTTLRPGSSGSSLYSSPSLAGSGPHGLSPLPSMPYTRVHNDASSLQPSPGNTRQDTPGGYIEASTAAAQGLSSPLDQYAEHYQRYLRAQHVRQTMPPPQTSFPSQGGSQARRLSQGHDSRPYDLVHVPSGPRALSSRQLQHPTLRSVHRSSEHLAHPVAYGPQMFNRSGQPTRSSQRSTENAPVIPSATQGHFTHSGQVQSQRAVFERLQNPGHTFQAGRGRQIETLPFRHSMPHGNTSYHSSNRPPHRYTARGPSDPRNSDRSSSPFPGYQEQTSPGQMQPPHGQTHAGSPNPSPQIRPRQGSRQHTLEVPSVPAYRPARSALPPALALDHGSGTTSRRSRSPLLRATTTARTHRRIPPEQRDQENDGDRALMRREEGNVNARYGEEEQAHGEMNETPPRIGRVERRMLE</sequence>
<feature type="compositionally biased region" description="Polar residues" evidence="1">
    <location>
        <begin position="702"/>
        <end position="712"/>
    </location>
</feature>
<feature type="region of interest" description="Disordered" evidence="1">
    <location>
        <begin position="363"/>
        <end position="389"/>
    </location>
</feature>
<proteinExistence type="predicted"/>
<feature type="region of interest" description="Disordered" evidence="1">
    <location>
        <begin position="274"/>
        <end position="347"/>
    </location>
</feature>
<dbReference type="Proteomes" id="UP000800040">
    <property type="component" value="Unassembled WGS sequence"/>
</dbReference>
<feature type="compositionally biased region" description="Low complexity" evidence="1">
    <location>
        <begin position="722"/>
        <end position="736"/>
    </location>
</feature>
<feature type="compositionally biased region" description="Polar residues" evidence="1">
    <location>
        <begin position="568"/>
        <end position="579"/>
    </location>
</feature>
<feature type="compositionally biased region" description="Polar residues" evidence="1">
    <location>
        <begin position="632"/>
        <end position="668"/>
    </location>
</feature>